<accession>B4DB63</accession>
<dbReference type="GO" id="GO:0003684">
    <property type="term" value="F:damaged DNA binding"/>
    <property type="evidence" value="ECO:0007669"/>
    <property type="project" value="InterPro"/>
</dbReference>
<proteinExistence type="inferred from homology"/>
<dbReference type="PANTHER" id="PTHR35369">
    <property type="entry name" value="BLR3025 PROTEIN-RELATED"/>
    <property type="match status" value="1"/>
</dbReference>
<organism evidence="4 5">
    <name type="scientific">Chthoniobacter flavus Ellin428</name>
    <dbReference type="NCBI Taxonomy" id="497964"/>
    <lineage>
        <taxon>Bacteria</taxon>
        <taxon>Pseudomonadati</taxon>
        <taxon>Verrucomicrobiota</taxon>
        <taxon>Spartobacteria</taxon>
        <taxon>Chthoniobacterales</taxon>
        <taxon>Chthoniobacteraceae</taxon>
        <taxon>Chthoniobacter</taxon>
    </lineage>
</organism>
<dbReference type="Proteomes" id="UP000005824">
    <property type="component" value="Unassembled WGS sequence"/>
</dbReference>
<evidence type="ECO:0000259" key="3">
    <source>
        <dbReference type="PROSITE" id="PS50173"/>
    </source>
</evidence>
<comment type="caution">
    <text evidence="4">The sequence shown here is derived from an EMBL/GenBank/DDBJ whole genome shotgun (WGS) entry which is preliminary data.</text>
</comment>
<dbReference type="EMBL" id="ABVL01000035">
    <property type="protein sequence ID" value="EDY16341.1"/>
    <property type="molecule type" value="Genomic_DNA"/>
</dbReference>
<dbReference type="InterPro" id="IPR001126">
    <property type="entry name" value="UmuC"/>
</dbReference>
<dbReference type="SUPFAM" id="SSF56672">
    <property type="entry name" value="DNA/RNA polymerases"/>
    <property type="match status" value="1"/>
</dbReference>
<keyword evidence="2" id="KW-0227">DNA damage</keyword>
<dbReference type="Gene3D" id="3.30.70.270">
    <property type="match status" value="1"/>
</dbReference>
<dbReference type="STRING" id="497964.CfE428DRAFT_6154"/>
<dbReference type="PANTHER" id="PTHR35369:SF2">
    <property type="entry name" value="BLR3025 PROTEIN"/>
    <property type="match status" value="1"/>
</dbReference>
<dbReference type="InterPro" id="IPR017961">
    <property type="entry name" value="DNA_pol_Y-fam_little_finger"/>
</dbReference>
<evidence type="ECO:0000313" key="5">
    <source>
        <dbReference type="Proteomes" id="UP000005824"/>
    </source>
</evidence>
<sequence>MSWFTAILLPQFSLQAALRFHEEAWRQPVAITDGDTEKGRVLETTIPAAHSGVWPGMVVTQALARCPSLRLLQRSRTQEEVVSALLLETTGTLSPLIEATAEGLCVADLRQMKACDWEPWARGVVERFATRQLRVQVGLAANPDLAILAARHAEPALVVQHAGAFLAGVAVTAVDAAPGLLEILRDWGIGSLGELARLPRSELIERLGPEAGALWEQAAGRAHRELRLVRPPEVFWEAFEFEHPIETTEPLLFILRRQLEQLMLRLEEAYRVAAQMTLTIPLEPGPSNVTAGTDRYERTFTIPSPTTDTEVLFRILHTHLENLRLEQQPIGVRLRVEPVVANRSQFQLFESPLRDPNRFGETLGRIAALVGAENVGVVQLEDTHQPDRFQLVAPDFQTLSEREKAGPTASHTLGLPLRRFRPPLPAQVRFERHVPKWLSSPIAQGEVIDMAGPYRVSGQWWDSHEWSAEEWDIELSDGALYRISKSQGTCFLEGCYEASVR</sequence>
<evidence type="ECO:0000313" key="4">
    <source>
        <dbReference type="EMBL" id="EDY16341.1"/>
    </source>
</evidence>
<protein>
    <submittedName>
        <fullName evidence="4">Nucleotidyltransferase/DNA polymerase involved in DNA repair-like protein</fullName>
    </submittedName>
</protein>
<feature type="domain" description="UmuC" evidence="3">
    <location>
        <begin position="4"/>
        <end position="190"/>
    </location>
</feature>
<reference evidence="4 5" key="1">
    <citation type="journal article" date="2011" name="J. Bacteriol.">
        <title>Genome sequence of Chthoniobacter flavus Ellin428, an aerobic heterotrophic soil bacterium.</title>
        <authorList>
            <person name="Kant R."/>
            <person name="van Passel M.W."/>
            <person name="Palva A."/>
            <person name="Lucas S."/>
            <person name="Lapidus A."/>
            <person name="Glavina Del Rio T."/>
            <person name="Dalin E."/>
            <person name="Tice H."/>
            <person name="Bruce D."/>
            <person name="Goodwin L."/>
            <person name="Pitluck S."/>
            <person name="Larimer F.W."/>
            <person name="Land M.L."/>
            <person name="Hauser L."/>
            <person name="Sangwan P."/>
            <person name="de Vos W.M."/>
            <person name="Janssen P.H."/>
            <person name="Smidt H."/>
        </authorList>
    </citation>
    <scope>NUCLEOTIDE SEQUENCE [LARGE SCALE GENOMIC DNA]</scope>
    <source>
        <strain evidence="4 5">Ellin428</strain>
    </source>
</reference>
<gene>
    <name evidence="4" type="ORF">CfE428DRAFT_6154</name>
</gene>
<dbReference type="InterPro" id="IPR043502">
    <property type="entry name" value="DNA/RNA_pol_sf"/>
</dbReference>
<dbReference type="GO" id="GO:0006281">
    <property type="term" value="P:DNA repair"/>
    <property type="evidence" value="ECO:0007669"/>
    <property type="project" value="InterPro"/>
</dbReference>
<dbReference type="InParanoid" id="B4DB63"/>
<evidence type="ECO:0000256" key="1">
    <source>
        <dbReference type="ARBA" id="ARBA00010945"/>
    </source>
</evidence>
<dbReference type="GO" id="GO:0016740">
    <property type="term" value="F:transferase activity"/>
    <property type="evidence" value="ECO:0007669"/>
    <property type="project" value="UniProtKB-KW"/>
</dbReference>
<dbReference type="InterPro" id="IPR050356">
    <property type="entry name" value="SulA_CellDiv_inhibitor"/>
</dbReference>
<dbReference type="Pfam" id="PF00817">
    <property type="entry name" value="IMS"/>
    <property type="match status" value="1"/>
</dbReference>
<dbReference type="InterPro" id="IPR043128">
    <property type="entry name" value="Rev_trsase/Diguanyl_cyclase"/>
</dbReference>
<dbReference type="eggNOG" id="COG0389">
    <property type="taxonomic scope" value="Bacteria"/>
</dbReference>
<comment type="similarity">
    <text evidence="1">Belongs to the DNA polymerase type-Y family.</text>
</comment>
<dbReference type="PROSITE" id="PS50173">
    <property type="entry name" value="UMUC"/>
    <property type="match status" value="1"/>
</dbReference>
<dbReference type="AlphaFoldDB" id="B4DB63"/>
<dbReference type="RefSeq" id="WP_006983473.1">
    <property type="nucleotide sequence ID" value="NZ_ABVL01000035.1"/>
</dbReference>
<name>B4DB63_9BACT</name>
<dbReference type="Gene3D" id="3.40.1170.60">
    <property type="match status" value="1"/>
</dbReference>
<dbReference type="Pfam" id="PF11799">
    <property type="entry name" value="IMS_C"/>
    <property type="match status" value="1"/>
</dbReference>
<dbReference type="CDD" id="cd03468">
    <property type="entry name" value="PolY_like"/>
    <property type="match status" value="1"/>
</dbReference>
<keyword evidence="4" id="KW-0808">Transferase</keyword>
<evidence type="ECO:0000256" key="2">
    <source>
        <dbReference type="ARBA" id="ARBA00022763"/>
    </source>
</evidence>
<keyword evidence="5" id="KW-1185">Reference proteome</keyword>